<name>A0ABZ2QUA9_9ACTN</name>
<feature type="region of interest" description="Disordered" evidence="1">
    <location>
        <begin position="214"/>
        <end position="254"/>
    </location>
</feature>
<evidence type="ECO:0000313" key="3">
    <source>
        <dbReference type="Proteomes" id="UP001626628"/>
    </source>
</evidence>
<feature type="compositionally biased region" description="Basic and acidic residues" evidence="1">
    <location>
        <begin position="156"/>
        <end position="168"/>
    </location>
</feature>
<sequence>MSAVFALPAAVRLPRTVAARRALLAGLFLVGFVALGFAFGPGAHADDRTSAPAPTGAASPAPAEASLPDRAATRTGTADRLSGSRTALERRGQATGADIADGTQDASAAVAEAVKPAAEQTAPVTGRITEPVSRIVREVGDSAGAALPVNLPAGEHANRPGDGAEQHGRTPQGMHPSGQPRCVAPADGGAAHRLAHLADGLHKPAAEQPVTVVHEQRDPGHQGLPAQLPQGQAAPASHTAGDGHGPRGGDQHAAAPADFTSLRLLPGGVRTADGAPTRMRAEEILEFPG</sequence>
<accession>A0ABZ2QUA9</accession>
<dbReference type="EMBL" id="CP147982">
    <property type="protein sequence ID" value="WXK79036.1"/>
    <property type="molecule type" value="Genomic_DNA"/>
</dbReference>
<protein>
    <submittedName>
        <fullName evidence="2">Uncharacterized protein</fullName>
    </submittedName>
</protein>
<feature type="compositionally biased region" description="Low complexity" evidence="1">
    <location>
        <begin position="50"/>
        <end position="68"/>
    </location>
</feature>
<dbReference type="Proteomes" id="UP001626628">
    <property type="component" value="Chromosome"/>
</dbReference>
<evidence type="ECO:0000256" key="1">
    <source>
        <dbReference type="SAM" id="MobiDB-lite"/>
    </source>
</evidence>
<dbReference type="RefSeq" id="WP_407287650.1">
    <property type="nucleotide sequence ID" value="NZ_CP147982.1"/>
</dbReference>
<feature type="region of interest" description="Disordered" evidence="1">
    <location>
        <begin position="146"/>
        <end position="186"/>
    </location>
</feature>
<evidence type="ECO:0000313" key="2">
    <source>
        <dbReference type="EMBL" id="WXK79036.1"/>
    </source>
</evidence>
<proteinExistence type="predicted"/>
<gene>
    <name evidence="2" type="ORF">WAB15_25305</name>
</gene>
<keyword evidence="3" id="KW-1185">Reference proteome</keyword>
<reference evidence="2 3" key="1">
    <citation type="submission" date="2024-03" db="EMBL/GenBank/DDBJ databases">
        <title>The complete genome of Streptomyces sirii sp.nov.</title>
        <authorList>
            <person name="Zakalyukina Y.V."/>
            <person name="Belik A.R."/>
            <person name="Biryukov M.V."/>
            <person name="Baturina O.A."/>
            <person name="Kabilov M.R."/>
        </authorList>
    </citation>
    <scope>NUCLEOTIDE SEQUENCE [LARGE SCALE GENOMIC DNA]</scope>
    <source>
        <strain evidence="2 3">BP-8</strain>
    </source>
</reference>
<feature type="compositionally biased region" description="Low complexity" evidence="1">
    <location>
        <begin position="221"/>
        <end position="236"/>
    </location>
</feature>
<organism evidence="2 3">
    <name type="scientific">Streptomyces sirii</name>
    <dbReference type="NCBI Taxonomy" id="3127701"/>
    <lineage>
        <taxon>Bacteria</taxon>
        <taxon>Bacillati</taxon>
        <taxon>Actinomycetota</taxon>
        <taxon>Actinomycetes</taxon>
        <taxon>Kitasatosporales</taxon>
        <taxon>Streptomycetaceae</taxon>
        <taxon>Streptomyces</taxon>
    </lineage>
</organism>
<feature type="region of interest" description="Disordered" evidence="1">
    <location>
        <begin position="46"/>
        <end position="103"/>
    </location>
</feature>